<comment type="similarity">
    <text evidence="3">Belongs to the arginase family.</text>
</comment>
<name>A0ABN6N1S8_9BACT</name>
<keyword evidence="2" id="KW-0378">Hydrolase</keyword>
<dbReference type="EMBL" id="AP025592">
    <property type="protein sequence ID" value="BDG07011.1"/>
    <property type="molecule type" value="Genomic_DNA"/>
</dbReference>
<dbReference type="PIRSF" id="PIRSF036979">
    <property type="entry name" value="Arginase"/>
    <property type="match status" value="1"/>
</dbReference>
<proteinExistence type="inferred from homology"/>
<accession>A0ABN6N1S8</accession>
<keyword evidence="1" id="KW-0479">Metal-binding</keyword>
<dbReference type="SUPFAM" id="SSF52768">
    <property type="entry name" value="Arginase/deacetylase"/>
    <property type="match status" value="1"/>
</dbReference>
<dbReference type="PROSITE" id="PS51409">
    <property type="entry name" value="ARGINASE_2"/>
    <property type="match status" value="1"/>
</dbReference>
<keyword evidence="5" id="KW-1185">Reference proteome</keyword>
<evidence type="ECO:0000256" key="3">
    <source>
        <dbReference type="PROSITE-ProRule" id="PRU00742"/>
    </source>
</evidence>
<dbReference type="Pfam" id="PF00491">
    <property type="entry name" value="Arginase"/>
    <property type="match status" value="1"/>
</dbReference>
<organism evidence="4 5">
    <name type="scientific">Anaeromyxobacter paludicola</name>
    <dbReference type="NCBI Taxonomy" id="2918171"/>
    <lineage>
        <taxon>Bacteria</taxon>
        <taxon>Pseudomonadati</taxon>
        <taxon>Myxococcota</taxon>
        <taxon>Myxococcia</taxon>
        <taxon>Myxococcales</taxon>
        <taxon>Cystobacterineae</taxon>
        <taxon>Anaeromyxobacteraceae</taxon>
        <taxon>Anaeromyxobacter</taxon>
    </lineage>
</organism>
<dbReference type="CDD" id="cd11593">
    <property type="entry name" value="Agmatinase-like_2"/>
    <property type="match status" value="1"/>
</dbReference>
<dbReference type="PANTHER" id="PTHR11358">
    <property type="entry name" value="ARGINASE/AGMATINASE"/>
    <property type="match status" value="1"/>
</dbReference>
<dbReference type="PANTHER" id="PTHR11358:SF26">
    <property type="entry name" value="GUANIDINO ACID HYDROLASE, MITOCHONDRIAL"/>
    <property type="match status" value="1"/>
</dbReference>
<dbReference type="Proteomes" id="UP001162734">
    <property type="component" value="Chromosome"/>
</dbReference>
<sequence>MATAFDPSAAALPGSGVYGLPHSEEEAGVVLVPVPFEATTSYGGGAARGPEAIREASRQVDLFDVETGRPYEAGIHMLPSPAELAQLDRAARVQAELVIAEGGVSPDRPDLLAAAARVNAASERVNGWVEGQVSRLLARGKRAGVVGGDHAVSYGAIAAVAEAHPGVGVLHLDAHADLRVAYEGFTFSHASIMHNVAERLPGVARIVQVGIRDQSDAEAAYVEASGGRVVTFHDQLLANARFEGETWGAQVARIVAALPRDVHLSFDIDGLDPVLCPHTGTPVPGGLSFQMACALLRGVVESGRRIVGFDLVEVAPGPEGDEWDANVGARLLYKMIGWTLRSGG</sequence>
<reference evidence="5" key="1">
    <citation type="journal article" date="2022" name="Int. J. Syst. Evol. Microbiol.">
        <title>Anaeromyxobacter oryzae sp. nov., Anaeromyxobacter diazotrophicus sp. nov. and Anaeromyxobacter paludicola sp. nov., isolated from paddy soils.</title>
        <authorList>
            <person name="Itoh H."/>
            <person name="Xu Z."/>
            <person name="Mise K."/>
            <person name="Masuda Y."/>
            <person name="Ushijima N."/>
            <person name="Hayakawa C."/>
            <person name="Shiratori Y."/>
            <person name="Senoo K."/>
        </authorList>
    </citation>
    <scope>NUCLEOTIDE SEQUENCE [LARGE SCALE GENOMIC DNA]</scope>
    <source>
        <strain evidence="5">Red630</strain>
    </source>
</reference>
<dbReference type="PRINTS" id="PR00116">
    <property type="entry name" value="ARGINASE"/>
</dbReference>
<dbReference type="InterPro" id="IPR006035">
    <property type="entry name" value="Ureohydrolase"/>
</dbReference>
<dbReference type="RefSeq" id="WP_248343591.1">
    <property type="nucleotide sequence ID" value="NZ_AP025592.1"/>
</dbReference>
<evidence type="ECO:0000256" key="1">
    <source>
        <dbReference type="ARBA" id="ARBA00022723"/>
    </source>
</evidence>
<dbReference type="InterPro" id="IPR023696">
    <property type="entry name" value="Ureohydrolase_dom_sf"/>
</dbReference>
<evidence type="ECO:0000313" key="4">
    <source>
        <dbReference type="EMBL" id="BDG07011.1"/>
    </source>
</evidence>
<gene>
    <name evidence="4" type="primary">speB_1</name>
    <name evidence="4" type="ORF">AMPC_01240</name>
</gene>
<protein>
    <submittedName>
        <fullName evidence="4">Agmatinase</fullName>
    </submittedName>
</protein>
<evidence type="ECO:0000256" key="2">
    <source>
        <dbReference type="ARBA" id="ARBA00022801"/>
    </source>
</evidence>
<dbReference type="Gene3D" id="3.40.800.10">
    <property type="entry name" value="Ureohydrolase domain"/>
    <property type="match status" value="1"/>
</dbReference>
<evidence type="ECO:0000313" key="5">
    <source>
        <dbReference type="Proteomes" id="UP001162734"/>
    </source>
</evidence>